<keyword evidence="4 8" id="KW-0547">Nucleotide-binding</keyword>
<comment type="function">
    <text evidence="8">ATP-binding (A) component of a common energy-coupling factor (ECF) ABC-transporter complex.</text>
</comment>
<evidence type="ECO:0000256" key="3">
    <source>
        <dbReference type="ARBA" id="ARBA00022475"/>
    </source>
</evidence>
<dbReference type="FunFam" id="3.40.50.300:FF:000224">
    <property type="entry name" value="Energy-coupling factor transporter ATP-binding protein EcfA"/>
    <property type="match status" value="1"/>
</dbReference>
<evidence type="ECO:0000313" key="10">
    <source>
        <dbReference type="EMBL" id="KNZ69450.1"/>
    </source>
</evidence>
<keyword evidence="6" id="KW-1278">Translocase</keyword>
<evidence type="ECO:0000256" key="5">
    <source>
        <dbReference type="ARBA" id="ARBA00022840"/>
    </source>
</evidence>
<evidence type="ECO:0000313" key="11">
    <source>
        <dbReference type="Proteomes" id="UP000037175"/>
    </source>
</evidence>
<dbReference type="SUPFAM" id="SSF52540">
    <property type="entry name" value="P-loop containing nucleoside triphosphate hydrolases"/>
    <property type="match status" value="1"/>
</dbReference>
<dbReference type="PANTHER" id="PTHR43553:SF27">
    <property type="entry name" value="ENERGY-COUPLING FACTOR TRANSPORTER ATP-BINDING PROTEIN ECFA2"/>
    <property type="match status" value="1"/>
</dbReference>
<gene>
    <name evidence="10" type="ORF">Tfer_1892</name>
</gene>
<dbReference type="RefSeq" id="WP_052218129.1">
    <property type="nucleotide sequence ID" value="NZ_LGTE01000012.1"/>
</dbReference>
<dbReference type="GO" id="GO:0043190">
    <property type="term" value="C:ATP-binding cassette (ABC) transporter complex"/>
    <property type="evidence" value="ECO:0007669"/>
    <property type="project" value="TreeGrafter"/>
</dbReference>
<dbReference type="InterPro" id="IPR015856">
    <property type="entry name" value="ABC_transpr_CbiO/EcfA_su"/>
</dbReference>
<name>A0A0L6W1P9_9FIRM</name>
<dbReference type="Gene3D" id="3.40.50.300">
    <property type="entry name" value="P-loop containing nucleotide triphosphate hydrolases"/>
    <property type="match status" value="1"/>
</dbReference>
<dbReference type="Pfam" id="PF00005">
    <property type="entry name" value="ABC_tran"/>
    <property type="match status" value="1"/>
</dbReference>
<reference evidence="11" key="1">
    <citation type="submission" date="2015-07" db="EMBL/GenBank/DDBJ databases">
        <title>Complete Genome of Thermincola ferriacetica strain Z-0001T.</title>
        <authorList>
            <person name="Lusk B."/>
            <person name="Badalamenti J.P."/>
            <person name="Parameswaran P."/>
            <person name="Bond D.R."/>
            <person name="Torres C.I."/>
        </authorList>
    </citation>
    <scope>NUCLEOTIDE SEQUENCE [LARGE SCALE GENOMIC DNA]</scope>
    <source>
        <strain evidence="11">Z-0001</strain>
    </source>
</reference>
<dbReference type="CDD" id="cd03225">
    <property type="entry name" value="ABC_cobalt_CbiO_domain1"/>
    <property type="match status" value="1"/>
</dbReference>
<keyword evidence="3 8" id="KW-1003">Cell membrane</keyword>
<evidence type="ECO:0000256" key="2">
    <source>
        <dbReference type="ARBA" id="ARBA00022448"/>
    </source>
</evidence>
<dbReference type="PANTHER" id="PTHR43553">
    <property type="entry name" value="HEAVY METAL TRANSPORTER"/>
    <property type="match status" value="1"/>
</dbReference>
<proteinExistence type="inferred from homology"/>
<dbReference type="EMBL" id="LGTE01000012">
    <property type="protein sequence ID" value="KNZ69450.1"/>
    <property type="molecule type" value="Genomic_DNA"/>
</dbReference>
<dbReference type="InterPro" id="IPR030946">
    <property type="entry name" value="EcfA2"/>
</dbReference>
<comment type="caution">
    <text evidence="10">The sequence shown here is derived from an EMBL/GenBank/DDBJ whole genome shotgun (WGS) entry which is preliminary data.</text>
</comment>
<dbReference type="PATRIC" id="fig|281456.6.peg.1989"/>
<evidence type="ECO:0000259" key="9">
    <source>
        <dbReference type="PROSITE" id="PS50893"/>
    </source>
</evidence>
<dbReference type="EC" id="7.-.-.-" evidence="8"/>
<dbReference type="Proteomes" id="UP000037175">
    <property type="component" value="Unassembled WGS sequence"/>
</dbReference>
<sequence>MHIETRNLSHIYAKGTAMENKALIDVNVTIERGTWAAIVGSTGSGKSTFIQHLNGLLKPTSGQVLINGKDINAKGVPLVEVRRTVGLVFQYPEHQIFETTVYNEVAYGPRNLGFKDAEVTEAVRTALEKVGLDYGDFKDRSPLELSGGEKRKVAIASVLAMRPQIMVLDEATAGLDPCGRERLLREIARLKKDLGLTIVWVTHNLNEVLTYADKVIVFHKGRLALQGKPMEVFSQVELCEKVKLGVPQLLELEYKLKARGLNPPNRFTTLEEAKKAIANLLRGENR</sequence>
<evidence type="ECO:0000256" key="4">
    <source>
        <dbReference type="ARBA" id="ARBA00022741"/>
    </source>
</evidence>
<comment type="similarity">
    <text evidence="8">Belongs to the ABC transporter superfamily. Energy-coupling factor EcfA family.</text>
</comment>
<dbReference type="InterPro" id="IPR003593">
    <property type="entry name" value="AAA+_ATPase"/>
</dbReference>
<keyword evidence="7 8" id="KW-0472">Membrane</keyword>
<dbReference type="GO" id="GO:0005524">
    <property type="term" value="F:ATP binding"/>
    <property type="evidence" value="ECO:0007669"/>
    <property type="project" value="UniProtKB-UniRule"/>
</dbReference>
<dbReference type="SMART" id="SM00382">
    <property type="entry name" value="AAA"/>
    <property type="match status" value="1"/>
</dbReference>
<dbReference type="InterPro" id="IPR050095">
    <property type="entry name" value="ECF_ABC_transporter_ATP-bd"/>
</dbReference>
<dbReference type="InterPro" id="IPR003439">
    <property type="entry name" value="ABC_transporter-like_ATP-bd"/>
</dbReference>
<protein>
    <recommendedName>
        <fullName evidence="8">Energy-coupling factor transporter ATP-binding protein EcfA2</fullName>
        <ecNumber evidence="8">7.-.-.-</ecNumber>
    </recommendedName>
</protein>
<keyword evidence="11" id="KW-1185">Reference proteome</keyword>
<dbReference type="GO" id="GO:0042626">
    <property type="term" value="F:ATPase-coupled transmembrane transporter activity"/>
    <property type="evidence" value="ECO:0007669"/>
    <property type="project" value="TreeGrafter"/>
</dbReference>
<feature type="domain" description="ABC transporter" evidence="9">
    <location>
        <begin position="3"/>
        <end position="245"/>
    </location>
</feature>
<accession>A0A0L6W1P9</accession>
<dbReference type="AlphaFoldDB" id="A0A0L6W1P9"/>
<comment type="subcellular location">
    <subcellularLocation>
        <location evidence="1 8">Cell membrane</location>
        <topology evidence="1 8">Peripheral membrane protein</topology>
    </subcellularLocation>
</comment>
<dbReference type="PROSITE" id="PS00211">
    <property type="entry name" value="ABC_TRANSPORTER_1"/>
    <property type="match status" value="1"/>
</dbReference>
<evidence type="ECO:0000256" key="7">
    <source>
        <dbReference type="ARBA" id="ARBA00023136"/>
    </source>
</evidence>
<dbReference type="GO" id="GO:0016887">
    <property type="term" value="F:ATP hydrolysis activity"/>
    <property type="evidence" value="ECO:0007669"/>
    <property type="project" value="InterPro"/>
</dbReference>
<dbReference type="PROSITE" id="PS50893">
    <property type="entry name" value="ABC_TRANSPORTER_2"/>
    <property type="match status" value="1"/>
</dbReference>
<keyword evidence="5 8" id="KW-0067">ATP-binding</keyword>
<evidence type="ECO:0000256" key="8">
    <source>
        <dbReference type="RuleBase" id="RU365104"/>
    </source>
</evidence>
<comment type="subunit">
    <text evidence="8">Forms a stable energy-coupling factor (ECF) transporter complex composed of 2 membrane-embedded substrate-binding proteins (S component), 2 ATP-binding proteins (A component) and 2 transmembrane proteins (T component).</text>
</comment>
<evidence type="ECO:0000256" key="1">
    <source>
        <dbReference type="ARBA" id="ARBA00004202"/>
    </source>
</evidence>
<evidence type="ECO:0000256" key="6">
    <source>
        <dbReference type="ARBA" id="ARBA00022967"/>
    </source>
</evidence>
<dbReference type="InterPro" id="IPR027417">
    <property type="entry name" value="P-loop_NTPase"/>
</dbReference>
<keyword evidence="2 8" id="KW-0813">Transport</keyword>
<organism evidence="10 11">
    <name type="scientific">Thermincola ferriacetica</name>
    <dbReference type="NCBI Taxonomy" id="281456"/>
    <lineage>
        <taxon>Bacteria</taxon>
        <taxon>Bacillati</taxon>
        <taxon>Bacillota</taxon>
        <taxon>Clostridia</taxon>
        <taxon>Eubacteriales</taxon>
        <taxon>Thermincolaceae</taxon>
        <taxon>Thermincola</taxon>
    </lineage>
</organism>
<dbReference type="InterPro" id="IPR017871">
    <property type="entry name" value="ABC_transporter-like_CS"/>
</dbReference>
<dbReference type="NCBIfam" id="TIGR04521">
    <property type="entry name" value="ECF_ATPase_2"/>
    <property type="match status" value="1"/>
</dbReference>